<proteinExistence type="predicted"/>
<evidence type="ECO:0000313" key="2">
    <source>
        <dbReference type="EMBL" id="MDA0161798.1"/>
    </source>
</evidence>
<protein>
    <submittedName>
        <fullName evidence="2">Uncharacterized protein</fullName>
    </submittedName>
</protein>
<comment type="caution">
    <text evidence="2">The sequence shown here is derived from an EMBL/GenBank/DDBJ whole genome shotgun (WGS) entry which is preliminary data.</text>
</comment>
<name>A0A9X3MYI4_9ACTN</name>
<organism evidence="2 3">
    <name type="scientific">Solirubrobacter ginsenosidimutans</name>
    <dbReference type="NCBI Taxonomy" id="490573"/>
    <lineage>
        <taxon>Bacteria</taxon>
        <taxon>Bacillati</taxon>
        <taxon>Actinomycetota</taxon>
        <taxon>Thermoleophilia</taxon>
        <taxon>Solirubrobacterales</taxon>
        <taxon>Solirubrobacteraceae</taxon>
        <taxon>Solirubrobacter</taxon>
    </lineage>
</organism>
<dbReference type="Proteomes" id="UP001149140">
    <property type="component" value="Unassembled WGS sequence"/>
</dbReference>
<keyword evidence="3" id="KW-1185">Reference proteome</keyword>
<dbReference type="SUPFAM" id="SSF101898">
    <property type="entry name" value="NHL repeat"/>
    <property type="match status" value="1"/>
</dbReference>
<accession>A0A9X3MYI4</accession>
<dbReference type="AlphaFoldDB" id="A0A9X3MYI4"/>
<evidence type="ECO:0000313" key="3">
    <source>
        <dbReference type="Proteomes" id="UP001149140"/>
    </source>
</evidence>
<reference evidence="2" key="1">
    <citation type="submission" date="2022-10" db="EMBL/GenBank/DDBJ databases">
        <title>The WGS of Solirubrobacter ginsenosidimutans DSM 21036.</title>
        <authorList>
            <person name="Jiang Z."/>
        </authorList>
    </citation>
    <scope>NUCLEOTIDE SEQUENCE</scope>
    <source>
        <strain evidence="2">DSM 21036</strain>
    </source>
</reference>
<dbReference type="EMBL" id="JAPDOD010000014">
    <property type="protein sequence ID" value="MDA0161798.1"/>
    <property type="molecule type" value="Genomic_DNA"/>
</dbReference>
<evidence type="ECO:0000256" key="1">
    <source>
        <dbReference type="SAM" id="MobiDB-lite"/>
    </source>
</evidence>
<gene>
    <name evidence="2" type="ORF">OM076_16110</name>
</gene>
<dbReference type="RefSeq" id="WP_270041015.1">
    <property type="nucleotide sequence ID" value="NZ_JAPDOD010000014.1"/>
</dbReference>
<sequence length="292" mass="30778">MLVALVLAGCGGSSSPPAPDARTSAPDVRTATPTATPRPPALCTTLKARKVGTVDAPAATELSGLARADDGTFWTHNDSGDVPRVFQLDQRGRLEREVAVTGAEAVDWEDIALRKGTLYVGDIGDNLLQRPNVTVYRFAAPPASVTSVAAQRIDLRYTDGAHDAETLLVDPSSGALTVVTKDLGGNSGVYVASHGKLRKKATLRLGAGQLVTAGDVSGDGRTIVLRTYDRAFVYTRKPGESLSRALKRAPCTAQADLLDEGQGEALALSQNGRAFYTVPEGARPALRRYAPR</sequence>
<feature type="region of interest" description="Disordered" evidence="1">
    <location>
        <begin position="11"/>
        <end position="39"/>
    </location>
</feature>